<dbReference type="InterPro" id="IPR000983">
    <property type="entry name" value="Bac_GSPG_pilin"/>
</dbReference>
<evidence type="ECO:0000313" key="3">
    <source>
        <dbReference type="EMBL" id="KKC99969.1"/>
    </source>
</evidence>
<gene>
    <name evidence="3" type="ORF">KY46_10625</name>
</gene>
<dbReference type="InterPro" id="IPR045584">
    <property type="entry name" value="Pilin-like"/>
</dbReference>
<dbReference type="OrthoDB" id="5917081at2"/>
<dbReference type="EMBL" id="JWYV01000007">
    <property type="protein sequence ID" value="KKC99969.1"/>
    <property type="molecule type" value="Genomic_DNA"/>
</dbReference>
<dbReference type="AlphaFoldDB" id="A0A0F5VEP0"/>
<keyword evidence="2" id="KW-0472">Membrane</keyword>
<keyword evidence="2" id="KW-1133">Transmembrane helix</keyword>
<feature type="transmembrane region" description="Helical" evidence="2">
    <location>
        <begin position="12"/>
        <end position="33"/>
    </location>
</feature>
<dbReference type="GO" id="GO:0015628">
    <property type="term" value="P:protein secretion by the type II secretion system"/>
    <property type="evidence" value="ECO:0007669"/>
    <property type="project" value="InterPro"/>
</dbReference>
<sequence length="168" mass="18091">MARRLSAGRQRGFTLIELILVIILLGILSVTAASRLIGRSSFDAYLARDQAITLARQIQLRAMSNLDAEGELDSCLSLQVTSNHFGPPACADTTFSGRAITQADDDITVTGDLPGEVRFDLLGRPYQQDGSGNKTPLCTTACQITFVSRNAQSASICINREGYIHACP</sequence>
<dbReference type="GO" id="GO:0015627">
    <property type="term" value="C:type II protein secretion system complex"/>
    <property type="evidence" value="ECO:0007669"/>
    <property type="project" value="InterPro"/>
</dbReference>
<proteinExistence type="predicted"/>
<dbReference type="RefSeq" id="WP_046220613.1">
    <property type="nucleotide sequence ID" value="NZ_JWYV01000007.1"/>
</dbReference>
<dbReference type="STRING" id="265726.KY46_10625"/>
<evidence type="ECO:0000256" key="1">
    <source>
        <dbReference type="ARBA" id="ARBA00022481"/>
    </source>
</evidence>
<dbReference type="PATRIC" id="fig|265726.11.peg.4277"/>
<dbReference type="InterPro" id="IPR012902">
    <property type="entry name" value="N_methyl_site"/>
</dbReference>
<keyword evidence="2" id="KW-0812">Transmembrane</keyword>
<name>A0A0F5VEP0_9GAMM</name>
<keyword evidence="4" id="KW-1185">Reference proteome</keyword>
<reference evidence="3 4" key="1">
    <citation type="submission" date="2014-12" db="EMBL/GenBank/DDBJ databases">
        <title>Mercury Reductase activity and rhizosphere competence traits in the genome of root associated Photobacterium halotolerans MELD1.</title>
        <authorList>
            <person name="Mathew D.C."/>
            <person name="Huang C.-C."/>
        </authorList>
    </citation>
    <scope>NUCLEOTIDE SEQUENCE [LARGE SCALE GENOMIC DNA]</scope>
    <source>
        <strain evidence="3 4">MELD1</strain>
    </source>
</reference>
<dbReference type="NCBIfam" id="TIGR02532">
    <property type="entry name" value="IV_pilin_GFxxxE"/>
    <property type="match status" value="1"/>
</dbReference>
<evidence type="ECO:0008006" key="5">
    <source>
        <dbReference type="Google" id="ProtNLM"/>
    </source>
</evidence>
<dbReference type="PROSITE" id="PS00409">
    <property type="entry name" value="PROKAR_NTER_METHYL"/>
    <property type="match status" value="1"/>
</dbReference>
<comment type="caution">
    <text evidence="3">The sequence shown here is derived from an EMBL/GenBank/DDBJ whole genome shotgun (WGS) entry which is preliminary data.</text>
</comment>
<dbReference type="SUPFAM" id="SSF54523">
    <property type="entry name" value="Pili subunits"/>
    <property type="match status" value="1"/>
</dbReference>
<dbReference type="PRINTS" id="PR00813">
    <property type="entry name" value="BCTERIALGSPG"/>
</dbReference>
<protein>
    <recommendedName>
        <fullName evidence="5">MSHA biogenesis protein MshC</fullName>
    </recommendedName>
</protein>
<accession>A0A0F5VEP0</accession>
<evidence type="ECO:0000313" key="4">
    <source>
        <dbReference type="Proteomes" id="UP000033633"/>
    </source>
</evidence>
<organism evidence="3 4">
    <name type="scientific">Photobacterium halotolerans</name>
    <dbReference type="NCBI Taxonomy" id="265726"/>
    <lineage>
        <taxon>Bacteria</taxon>
        <taxon>Pseudomonadati</taxon>
        <taxon>Pseudomonadota</taxon>
        <taxon>Gammaproteobacteria</taxon>
        <taxon>Vibrionales</taxon>
        <taxon>Vibrionaceae</taxon>
        <taxon>Photobacterium</taxon>
    </lineage>
</organism>
<evidence type="ECO:0000256" key="2">
    <source>
        <dbReference type="SAM" id="Phobius"/>
    </source>
</evidence>
<keyword evidence="1" id="KW-0488">Methylation</keyword>
<dbReference type="Gene3D" id="3.30.700.10">
    <property type="entry name" value="Glycoprotein, Type 4 Pilin"/>
    <property type="match status" value="1"/>
</dbReference>
<dbReference type="Proteomes" id="UP000033633">
    <property type="component" value="Unassembled WGS sequence"/>
</dbReference>
<dbReference type="Pfam" id="PF07963">
    <property type="entry name" value="N_methyl"/>
    <property type="match status" value="1"/>
</dbReference>